<evidence type="ECO:0000313" key="1">
    <source>
        <dbReference type="EMBL" id="CDW56904.1"/>
    </source>
</evidence>
<protein>
    <submittedName>
        <fullName evidence="1">Uncharacterized protein</fullName>
    </submittedName>
</protein>
<gene>
    <name evidence="1" type="ORF">TTRE_0000518701</name>
</gene>
<dbReference type="AlphaFoldDB" id="A0A077ZAQ8"/>
<dbReference type="Proteomes" id="UP000030665">
    <property type="component" value="Unassembled WGS sequence"/>
</dbReference>
<dbReference type="STRING" id="36087.A0A077ZAQ8"/>
<name>A0A077ZAQ8_TRITR</name>
<proteinExistence type="predicted"/>
<sequence>MAVHRIKPRAVSAALWGDAVSEGEKLRAVDEEVVDVVNIVKESAGEDFSGMIEDDIREHTEDRGKPFTN</sequence>
<reference evidence="1" key="2">
    <citation type="submission" date="2014-03" db="EMBL/GenBank/DDBJ databases">
        <title>The whipworm genome and dual-species transcriptomics of an intimate host-pathogen interaction.</title>
        <authorList>
            <person name="Foth B.J."/>
            <person name="Tsai I.J."/>
            <person name="Reid A.J."/>
            <person name="Bancroft A.J."/>
            <person name="Nichol S."/>
            <person name="Tracey A."/>
            <person name="Holroyd N."/>
            <person name="Cotton J.A."/>
            <person name="Stanley E.J."/>
            <person name="Zarowiecki M."/>
            <person name="Liu J.Z."/>
            <person name="Huckvale T."/>
            <person name="Cooper P.J."/>
            <person name="Grencis R.K."/>
            <person name="Berriman M."/>
        </authorList>
    </citation>
    <scope>NUCLEOTIDE SEQUENCE [LARGE SCALE GENOMIC DNA]</scope>
</reference>
<keyword evidence="2" id="KW-1185">Reference proteome</keyword>
<evidence type="ECO:0000313" key="2">
    <source>
        <dbReference type="Proteomes" id="UP000030665"/>
    </source>
</evidence>
<reference evidence="1" key="1">
    <citation type="submission" date="2014-01" db="EMBL/GenBank/DDBJ databases">
        <authorList>
            <person name="Aslett M."/>
        </authorList>
    </citation>
    <scope>NUCLEOTIDE SEQUENCE</scope>
</reference>
<accession>A0A077ZAQ8</accession>
<organism evidence="1 2">
    <name type="scientific">Trichuris trichiura</name>
    <name type="common">Whipworm</name>
    <name type="synonym">Trichocephalus trichiurus</name>
    <dbReference type="NCBI Taxonomy" id="36087"/>
    <lineage>
        <taxon>Eukaryota</taxon>
        <taxon>Metazoa</taxon>
        <taxon>Ecdysozoa</taxon>
        <taxon>Nematoda</taxon>
        <taxon>Enoplea</taxon>
        <taxon>Dorylaimia</taxon>
        <taxon>Trichinellida</taxon>
        <taxon>Trichuridae</taxon>
        <taxon>Trichuris</taxon>
    </lineage>
</organism>
<dbReference type="EMBL" id="HG806093">
    <property type="protein sequence ID" value="CDW56904.1"/>
    <property type="molecule type" value="Genomic_DNA"/>
</dbReference>